<reference evidence="1" key="1">
    <citation type="journal article" date="2015" name="Nature">
        <title>Complex archaea that bridge the gap between prokaryotes and eukaryotes.</title>
        <authorList>
            <person name="Spang A."/>
            <person name="Saw J.H."/>
            <person name="Jorgensen S.L."/>
            <person name="Zaremba-Niedzwiedzka K."/>
            <person name="Martijn J."/>
            <person name="Lind A.E."/>
            <person name="van Eijk R."/>
            <person name="Schleper C."/>
            <person name="Guy L."/>
            <person name="Ettema T.J."/>
        </authorList>
    </citation>
    <scope>NUCLEOTIDE SEQUENCE</scope>
</reference>
<organism evidence="1">
    <name type="scientific">marine sediment metagenome</name>
    <dbReference type="NCBI Taxonomy" id="412755"/>
    <lineage>
        <taxon>unclassified sequences</taxon>
        <taxon>metagenomes</taxon>
        <taxon>ecological metagenomes</taxon>
    </lineage>
</organism>
<name>A0A0F9HD76_9ZZZZ</name>
<gene>
    <name evidence="1" type="ORF">LCGC14_2078560</name>
</gene>
<dbReference type="EMBL" id="LAZR01025077">
    <property type="protein sequence ID" value="KKL73077.1"/>
    <property type="molecule type" value="Genomic_DNA"/>
</dbReference>
<dbReference type="AlphaFoldDB" id="A0A0F9HD76"/>
<evidence type="ECO:0000313" key="1">
    <source>
        <dbReference type="EMBL" id="KKL73077.1"/>
    </source>
</evidence>
<sequence>MDKREEIREGIKYELCKRKFNGESFTPTEYAKGIVKRLHSQGVVIKTHIPDGWLLVKPTGKKAPLPGYTSVDVQVDIGKSIKIVAIEPLIEEER</sequence>
<protein>
    <submittedName>
        <fullName evidence="1">Uncharacterized protein</fullName>
    </submittedName>
</protein>
<comment type="caution">
    <text evidence="1">The sequence shown here is derived from an EMBL/GenBank/DDBJ whole genome shotgun (WGS) entry which is preliminary data.</text>
</comment>
<feature type="non-terminal residue" evidence="1">
    <location>
        <position position="1"/>
    </location>
</feature>
<accession>A0A0F9HD76</accession>
<proteinExistence type="predicted"/>